<proteinExistence type="predicted"/>
<dbReference type="InterPro" id="IPR007402">
    <property type="entry name" value="DUF455"/>
</dbReference>
<dbReference type="PIRSF" id="PIRSF012318">
    <property type="entry name" value="UCP012318"/>
    <property type="match status" value="1"/>
</dbReference>
<dbReference type="SUPFAM" id="SSF47240">
    <property type="entry name" value="Ferritin-like"/>
    <property type="match status" value="1"/>
</dbReference>
<feature type="region of interest" description="Disordered" evidence="1">
    <location>
        <begin position="74"/>
        <end position="104"/>
    </location>
</feature>
<dbReference type="PANTHER" id="PTHR42782">
    <property type="entry name" value="SI:CH73-314G15.3"/>
    <property type="match status" value="1"/>
</dbReference>
<dbReference type="PANTHER" id="PTHR42782:SF4">
    <property type="entry name" value="DUF455 DOMAIN-CONTAINING PROTEIN"/>
    <property type="match status" value="1"/>
</dbReference>
<organism evidence="2">
    <name type="scientific">hydrothermal vent metagenome</name>
    <dbReference type="NCBI Taxonomy" id="652676"/>
    <lineage>
        <taxon>unclassified sequences</taxon>
        <taxon>metagenomes</taxon>
        <taxon>ecological metagenomes</taxon>
    </lineage>
</organism>
<dbReference type="EMBL" id="UOFU01000364">
    <property type="protein sequence ID" value="VAX04124.1"/>
    <property type="molecule type" value="Genomic_DNA"/>
</dbReference>
<evidence type="ECO:0000256" key="1">
    <source>
        <dbReference type="SAM" id="MobiDB-lite"/>
    </source>
</evidence>
<accession>A0A3B1AWC0</accession>
<name>A0A3B1AWC0_9ZZZZ</name>
<dbReference type="CDD" id="cd00657">
    <property type="entry name" value="Ferritin_like"/>
    <property type="match status" value="1"/>
</dbReference>
<sequence length="301" mass="33357">MKHASFAFSGAAGLTHDRIEPDNPFFAVFGEALAMTVSDLFSAADACLMLDDPDEKVAQTCAAARHWRAGELSLQNGAPPTAIGEPGRPGQPQLVSPRQLPRRSLHTPEGHAALIHAIAHIEFNAINLAWDAVYRFRDMPRAFYDDWVQVADEEAYHFGLVRDHLRGLGFDYGDFAAHNGLWEMAQKTAFDPLVRMALVPRVLEARGLDVTPGIMKKLAAHGDHAAVAVLEIIFRDEVGHVKIGSRWFHYLCTQRGVEAKETFRQLFDQYMNGRSKGPLHRSARLAAGFSEDELDYLQGVG</sequence>
<dbReference type="AlphaFoldDB" id="A0A3B1AWC0"/>
<dbReference type="Pfam" id="PF04305">
    <property type="entry name" value="DUF455"/>
    <property type="match status" value="1"/>
</dbReference>
<dbReference type="InterPro" id="IPR009078">
    <property type="entry name" value="Ferritin-like_SF"/>
</dbReference>
<dbReference type="InterPro" id="IPR011197">
    <property type="entry name" value="UCP012318"/>
</dbReference>
<gene>
    <name evidence="2" type="ORF">MNBD_GAMMA20-1422</name>
</gene>
<reference evidence="2" key="1">
    <citation type="submission" date="2018-06" db="EMBL/GenBank/DDBJ databases">
        <authorList>
            <person name="Zhirakovskaya E."/>
        </authorList>
    </citation>
    <scope>NUCLEOTIDE SEQUENCE</scope>
</reference>
<protein>
    <submittedName>
        <fullName evidence="2">FIG00005326: uncharacterized protein</fullName>
    </submittedName>
</protein>
<evidence type="ECO:0000313" key="2">
    <source>
        <dbReference type="EMBL" id="VAX04124.1"/>
    </source>
</evidence>